<reference evidence="2" key="1">
    <citation type="submission" date="2025-08" db="UniProtKB">
        <authorList>
            <consortium name="RefSeq"/>
        </authorList>
    </citation>
    <scope>IDENTIFICATION</scope>
</reference>
<name>A0ABM0R569_GALVR</name>
<organism evidence="1 2">
    <name type="scientific">Galeopterus variegatus</name>
    <name type="common">Malayan flying lemur</name>
    <name type="synonym">Cynocephalus variegatus</name>
    <dbReference type="NCBI Taxonomy" id="482537"/>
    <lineage>
        <taxon>Eukaryota</taxon>
        <taxon>Metazoa</taxon>
        <taxon>Chordata</taxon>
        <taxon>Craniata</taxon>
        <taxon>Vertebrata</taxon>
        <taxon>Euteleostomi</taxon>
        <taxon>Mammalia</taxon>
        <taxon>Eutheria</taxon>
        <taxon>Euarchontoglires</taxon>
        <taxon>Dermoptera</taxon>
        <taxon>Cynocephalidae</taxon>
        <taxon>Galeopterus</taxon>
    </lineage>
</organism>
<keyword evidence="1" id="KW-1185">Reference proteome</keyword>
<protein>
    <submittedName>
        <fullName evidence="2">Uncharacterized protein LOC103594321</fullName>
    </submittedName>
</protein>
<dbReference type="GeneID" id="103594321"/>
<evidence type="ECO:0000313" key="1">
    <source>
        <dbReference type="Proteomes" id="UP000694923"/>
    </source>
</evidence>
<gene>
    <name evidence="2" type="primary">LOC103594321</name>
</gene>
<dbReference type="Proteomes" id="UP000694923">
    <property type="component" value="Unplaced"/>
</dbReference>
<evidence type="ECO:0000313" key="2">
    <source>
        <dbReference type="RefSeq" id="XP_008575760.1"/>
    </source>
</evidence>
<proteinExistence type="predicted"/>
<accession>A0ABM0R569</accession>
<dbReference type="RefSeq" id="XP_008575760.1">
    <property type="nucleotide sequence ID" value="XM_008577538.1"/>
</dbReference>
<sequence>MAEPEDRRSWVRDTVEPPFQPQTTYVPPSQQLIDVITNLEAPPTSQSKVLKIIPPGFTVCLGLCLKPGQEKSKALEESWPDVGLRVQTCYSSAIFQSNKHFCILSFSSRAWTCSFHFERRGLSLQVPLTGRQIMKRDVPSETQGEERERKSWYSVDTNFSTSQKVQVMVELGTERMSKAWTLTPPMCAHIMEELSRTLSLFR</sequence>